<keyword evidence="3" id="KW-1185">Reference proteome</keyword>
<feature type="compositionally biased region" description="Polar residues" evidence="1">
    <location>
        <begin position="122"/>
        <end position="132"/>
    </location>
</feature>
<evidence type="ECO:0000256" key="1">
    <source>
        <dbReference type="SAM" id="MobiDB-lite"/>
    </source>
</evidence>
<dbReference type="EMBL" id="PDND01000048">
    <property type="protein sequence ID" value="PGH34061.1"/>
    <property type="molecule type" value="Genomic_DNA"/>
</dbReference>
<sequence>MIRRLSTLISTKRASQRTRENVEDRSRYYDVDNAAANSRPRSPLIDRQCLSPATERQLQNACLFLSRKIEFPDRWNEFDTCADLTDASPSSSHFPDLKIPSFTIPDHIESGINGDPTRGSDVLSNENENGTSDSEHKREFGVCIDIKRKQFGHEQSLALLAVGEASEISSSINESKCRSHFSSEQNPLHETFTNPPAENWKNSRFRNGKASDGISFANDLATDIWTIGECTTSEMEQEDMRLRSAIQQQPINEEPQPKASSKERTMAPTEHQILQNSHQKGSDSLSSPVLENTTLDTYLKWQAEIHAKQRLRNDTNLSPTSDDHCERDLSMNPLTHTQSWSSRSTGGKIIIDANGLEKVMTVDEERQRRLGLQRAVMEKMSGGCTAPAPNTNKVATLHSKPPTQPTSPTCDIAGAKGQLNKSPDAKLDEQAQLPWDQQTKNTLVRKLSRLTLGKKKSIAKMNNVLGFSAIVEAR</sequence>
<feature type="region of interest" description="Disordered" evidence="1">
    <location>
        <begin position="107"/>
        <end position="136"/>
    </location>
</feature>
<gene>
    <name evidence="2" type="ORF">GX50_03117</name>
</gene>
<name>A0A2B7ZL32_9EURO</name>
<proteinExistence type="predicted"/>
<dbReference type="Proteomes" id="UP000226031">
    <property type="component" value="Unassembled WGS sequence"/>
</dbReference>
<feature type="region of interest" description="Disordered" evidence="1">
    <location>
        <begin position="247"/>
        <end position="268"/>
    </location>
</feature>
<comment type="caution">
    <text evidence="2">The sequence shown here is derived from an EMBL/GenBank/DDBJ whole genome shotgun (WGS) entry which is preliminary data.</text>
</comment>
<dbReference type="STRING" id="73230.A0A2B7ZL32"/>
<evidence type="ECO:0000313" key="2">
    <source>
        <dbReference type="EMBL" id="PGH34061.1"/>
    </source>
</evidence>
<reference evidence="2 3" key="1">
    <citation type="submission" date="2017-10" db="EMBL/GenBank/DDBJ databases">
        <title>Comparative genomics in systemic dimorphic fungi from Ajellomycetaceae.</title>
        <authorList>
            <person name="Munoz J.F."/>
            <person name="Mcewen J.G."/>
            <person name="Clay O.K."/>
            <person name="Cuomo C.A."/>
        </authorList>
    </citation>
    <scope>NUCLEOTIDE SEQUENCE [LARGE SCALE GENOMIC DNA]</scope>
    <source>
        <strain evidence="2 3">UAMH4076</strain>
    </source>
</reference>
<dbReference type="VEuPathDB" id="FungiDB:EMCG_08295"/>
<organism evidence="2 3">
    <name type="scientific">[Emmonsia] crescens</name>
    <dbReference type="NCBI Taxonomy" id="73230"/>
    <lineage>
        <taxon>Eukaryota</taxon>
        <taxon>Fungi</taxon>
        <taxon>Dikarya</taxon>
        <taxon>Ascomycota</taxon>
        <taxon>Pezizomycotina</taxon>
        <taxon>Eurotiomycetes</taxon>
        <taxon>Eurotiomycetidae</taxon>
        <taxon>Onygenales</taxon>
        <taxon>Ajellomycetaceae</taxon>
        <taxon>Emergomyces</taxon>
    </lineage>
</organism>
<dbReference type="AlphaFoldDB" id="A0A2B7ZL32"/>
<protein>
    <submittedName>
        <fullName evidence="2">Uncharacterized protein</fullName>
    </submittedName>
</protein>
<accession>A0A2B7ZL32</accession>
<evidence type="ECO:0000313" key="3">
    <source>
        <dbReference type="Proteomes" id="UP000226031"/>
    </source>
</evidence>